<name>A0A1U7IBG0_9CYAN</name>
<comment type="caution">
    <text evidence="1">The sequence shown here is derived from an EMBL/GenBank/DDBJ whole genome shotgun (WGS) entry which is preliminary data.</text>
</comment>
<sequence>MTQQYFTDNEWSILMQAPWQAIAALILADKTDPVSFLKELRAGLEIMVEEQKREDVENDLVKSLIASLNQADANRSLEGEALLLDKQGQLLSYLQKLDSASQGRQQAMTYFEQVAQILAAKVTPLQAGAFKTWILSIARRVAEAVRERGFFGVGTSNEEMSMLRKLDEILTIKV</sequence>
<dbReference type="EMBL" id="MRCE01000025">
    <property type="protein sequence ID" value="OKH33936.1"/>
    <property type="molecule type" value="Genomic_DNA"/>
</dbReference>
<dbReference type="AlphaFoldDB" id="A0A1U7IBG0"/>
<protein>
    <submittedName>
        <fullName evidence="1">Uncharacterized protein</fullName>
    </submittedName>
</protein>
<gene>
    <name evidence="1" type="ORF">NIES2119_21840</name>
</gene>
<accession>A0A1U7IBG0</accession>
<evidence type="ECO:0000313" key="1">
    <source>
        <dbReference type="EMBL" id="OKH33936.1"/>
    </source>
</evidence>
<organism evidence="1 2">
    <name type="scientific">[Phormidium ambiguum] IAM M-71</name>
    <dbReference type="NCBI Taxonomy" id="454136"/>
    <lineage>
        <taxon>Bacteria</taxon>
        <taxon>Bacillati</taxon>
        <taxon>Cyanobacteriota</taxon>
        <taxon>Cyanophyceae</taxon>
        <taxon>Oscillatoriophycideae</taxon>
        <taxon>Aerosakkonematales</taxon>
        <taxon>Aerosakkonemataceae</taxon>
        <taxon>Floridanema</taxon>
    </lineage>
</organism>
<dbReference type="OrthoDB" id="531363at2"/>
<reference evidence="1 2" key="1">
    <citation type="submission" date="2016-11" db="EMBL/GenBank/DDBJ databases">
        <title>Draft Genome Sequences of Nine Cyanobacterial Strains from Diverse Habitats.</title>
        <authorList>
            <person name="Zhu T."/>
            <person name="Hou S."/>
            <person name="Lu X."/>
            <person name="Hess W.R."/>
        </authorList>
    </citation>
    <scope>NUCLEOTIDE SEQUENCE [LARGE SCALE GENOMIC DNA]</scope>
    <source>
        <strain evidence="1 2">IAM M-71</strain>
    </source>
</reference>
<dbReference type="RefSeq" id="WP_073595607.1">
    <property type="nucleotide sequence ID" value="NZ_MRCE01000025.1"/>
</dbReference>
<evidence type="ECO:0000313" key="2">
    <source>
        <dbReference type="Proteomes" id="UP000185860"/>
    </source>
</evidence>
<dbReference type="STRING" id="454136.NIES2119_21840"/>
<proteinExistence type="predicted"/>
<dbReference type="Proteomes" id="UP000185860">
    <property type="component" value="Unassembled WGS sequence"/>
</dbReference>